<dbReference type="RefSeq" id="WP_230365830.1">
    <property type="nucleotide sequence ID" value="NZ_JAJALK010000003.1"/>
</dbReference>
<evidence type="ECO:0000259" key="8">
    <source>
        <dbReference type="Pfam" id="PF25917"/>
    </source>
</evidence>
<feature type="domain" description="Multidrug resistance protein MdtA-like alpha-helical hairpin" evidence="7">
    <location>
        <begin position="120"/>
        <end position="189"/>
    </location>
</feature>
<evidence type="ECO:0000256" key="2">
    <source>
        <dbReference type="ARBA" id="ARBA00022692"/>
    </source>
</evidence>
<evidence type="ECO:0000256" key="3">
    <source>
        <dbReference type="ARBA" id="ARBA00022989"/>
    </source>
</evidence>
<evidence type="ECO:0000259" key="7">
    <source>
        <dbReference type="Pfam" id="PF25876"/>
    </source>
</evidence>
<feature type="coiled-coil region" evidence="5">
    <location>
        <begin position="165"/>
        <end position="192"/>
    </location>
</feature>
<gene>
    <name evidence="10" type="ORF">QO001_001452</name>
</gene>
<proteinExistence type="predicted"/>
<name>A0AAJ1WTD0_9HYPH</name>
<evidence type="ECO:0000256" key="5">
    <source>
        <dbReference type="SAM" id="Coils"/>
    </source>
</evidence>
<organism evidence="10 11">
    <name type="scientific">Methylobacterium brachiatum</name>
    <dbReference type="NCBI Taxonomy" id="269660"/>
    <lineage>
        <taxon>Bacteria</taxon>
        <taxon>Pseudomonadati</taxon>
        <taxon>Pseudomonadota</taxon>
        <taxon>Alphaproteobacteria</taxon>
        <taxon>Hyphomicrobiales</taxon>
        <taxon>Methylobacteriaceae</taxon>
        <taxon>Methylobacterium</taxon>
    </lineage>
</organism>
<dbReference type="EMBL" id="JAUSWL010000002">
    <property type="protein sequence ID" value="MDQ0542534.1"/>
    <property type="molecule type" value="Genomic_DNA"/>
</dbReference>
<dbReference type="InterPro" id="IPR058625">
    <property type="entry name" value="MdtA-like_BSH"/>
</dbReference>
<dbReference type="PANTHER" id="PTHR30386">
    <property type="entry name" value="MEMBRANE FUSION SUBUNIT OF EMRAB-TOLC MULTIDRUG EFFLUX PUMP"/>
    <property type="match status" value="1"/>
</dbReference>
<dbReference type="Gene3D" id="1.10.287.470">
    <property type="entry name" value="Helix hairpin bin"/>
    <property type="match status" value="1"/>
</dbReference>
<feature type="domain" description="Multidrug resistance protein MdtA-like barrel-sandwich hybrid" evidence="8">
    <location>
        <begin position="59"/>
        <end position="244"/>
    </location>
</feature>
<feature type="domain" description="p-hydroxybenzoic acid efflux pump subunit AaeA-like beta-barrel" evidence="9">
    <location>
        <begin position="251"/>
        <end position="345"/>
    </location>
</feature>
<dbReference type="InterPro" id="IPR058624">
    <property type="entry name" value="MdtA-like_HH"/>
</dbReference>
<dbReference type="Pfam" id="PF25876">
    <property type="entry name" value="HH_MFP_RND"/>
    <property type="match status" value="1"/>
</dbReference>
<evidence type="ECO:0000259" key="9">
    <source>
        <dbReference type="Pfam" id="PF25963"/>
    </source>
</evidence>
<dbReference type="Proteomes" id="UP001223420">
    <property type="component" value="Unassembled WGS sequence"/>
</dbReference>
<dbReference type="InterPro" id="IPR050739">
    <property type="entry name" value="MFP"/>
</dbReference>
<evidence type="ECO:0000313" key="10">
    <source>
        <dbReference type="EMBL" id="MDQ0542534.1"/>
    </source>
</evidence>
<comment type="subcellular location">
    <subcellularLocation>
        <location evidence="1">Membrane</location>
        <topology evidence="1">Single-pass membrane protein</topology>
    </subcellularLocation>
</comment>
<dbReference type="SUPFAM" id="SSF111369">
    <property type="entry name" value="HlyD-like secretion proteins"/>
    <property type="match status" value="2"/>
</dbReference>
<dbReference type="GO" id="GO:0016020">
    <property type="term" value="C:membrane"/>
    <property type="evidence" value="ECO:0007669"/>
    <property type="project" value="UniProtKB-SubCell"/>
</dbReference>
<dbReference type="Pfam" id="PF25917">
    <property type="entry name" value="BSH_RND"/>
    <property type="match status" value="1"/>
</dbReference>
<keyword evidence="3 6" id="KW-1133">Transmembrane helix</keyword>
<keyword evidence="2 6" id="KW-0812">Transmembrane</keyword>
<evidence type="ECO:0000256" key="6">
    <source>
        <dbReference type="SAM" id="Phobius"/>
    </source>
</evidence>
<dbReference type="AlphaFoldDB" id="A0AAJ1WTD0"/>
<dbReference type="Pfam" id="PF25963">
    <property type="entry name" value="Beta-barrel_AAEA"/>
    <property type="match status" value="1"/>
</dbReference>
<sequence length="372" mass="39858">MAKIDGDGTIEGPRKDGPPSTTRWVGLAVLGILALLVAWYAASDRWTPYSNTATVSAYVAQVAPRVSGPVVEVLVQDNARVRSGEALFRIDPTFYEIEVRRQEAELAQALQTNSAGSAGLNAAQARVAQAQANLQNVRASSNRILQLVQRGVYAAARGDDANGQLRASEAELSAAQAQLEQARRELGQTGAENPQVIAAQAGVQKARTDLINTTVVALTDGLVSNLLLTVGQYATAGQPALTLIDTRGGWIVADFRENQLGNLKPGDPVRIAFDVAPGRLFQGSVESVAWGIDTGRQAKSGSLVRTETDVRWFDPARRIPVRIKLPPLEELPRNVRVGSKVTVVVNASGAQGPMWWLARAGMRVSTTLSYLY</sequence>
<keyword evidence="5" id="KW-0175">Coiled coil</keyword>
<evidence type="ECO:0000313" key="11">
    <source>
        <dbReference type="Proteomes" id="UP001223420"/>
    </source>
</evidence>
<evidence type="ECO:0000256" key="4">
    <source>
        <dbReference type="ARBA" id="ARBA00023136"/>
    </source>
</evidence>
<dbReference type="Gene3D" id="2.40.50.100">
    <property type="match status" value="1"/>
</dbReference>
<comment type="caution">
    <text evidence="10">The sequence shown here is derived from an EMBL/GenBank/DDBJ whole genome shotgun (WGS) entry which is preliminary data.</text>
</comment>
<dbReference type="InterPro" id="IPR058634">
    <property type="entry name" value="AaeA-lik-b-barrel"/>
</dbReference>
<dbReference type="Gene3D" id="2.40.30.170">
    <property type="match status" value="1"/>
</dbReference>
<protein>
    <submittedName>
        <fullName evidence="10">Multidrug resistance efflux pump</fullName>
    </submittedName>
</protein>
<evidence type="ECO:0000256" key="1">
    <source>
        <dbReference type="ARBA" id="ARBA00004167"/>
    </source>
</evidence>
<feature type="transmembrane region" description="Helical" evidence="6">
    <location>
        <begin position="24"/>
        <end position="42"/>
    </location>
</feature>
<dbReference type="PANTHER" id="PTHR30386:SF26">
    <property type="entry name" value="TRANSPORT PROTEIN COMB"/>
    <property type="match status" value="1"/>
</dbReference>
<accession>A0AAJ1WTD0</accession>
<reference evidence="10" key="1">
    <citation type="submission" date="2023-07" db="EMBL/GenBank/DDBJ databases">
        <title>Genomic Encyclopedia of Type Strains, Phase IV (KMG-IV): sequencing the most valuable type-strain genomes for metagenomic binning, comparative biology and taxonomic classification.</title>
        <authorList>
            <person name="Goeker M."/>
        </authorList>
    </citation>
    <scope>NUCLEOTIDE SEQUENCE</scope>
    <source>
        <strain evidence="10">DSM 19569</strain>
    </source>
</reference>
<keyword evidence="4 6" id="KW-0472">Membrane</keyword>